<evidence type="ECO:0000313" key="2">
    <source>
        <dbReference type="Proteomes" id="UP000016567"/>
    </source>
</evidence>
<reference evidence="1 2" key="1">
    <citation type="submission" date="2013-09" db="EMBL/GenBank/DDBJ databases">
        <title>Whole genome shotgun sequence of Vibrio azureus NBRC 104587.</title>
        <authorList>
            <person name="Isaki S."/>
            <person name="Hosoyama A."/>
            <person name="Numata M."/>
            <person name="Hashimoto M."/>
            <person name="Hosoyama Y."/>
            <person name="Tsuchikane K."/>
            <person name="Noguchi M."/>
            <person name="Hirakata S."/>
            <person name="Ichikawa N."/>
            <person name="Ohji S."/>
            <person name="Yamazoe A."/>
            <person name="Fujita N."/>
        </authorList>
    </citation>
    <scope>NUCLEOTIDE SEQUENCE [LARGE SCALE GENOMIC DNA]</scope>
    <source>
        <strain evidence="1 2">NBRC 104587</strain>
    </source>
</reference>
<dbReference type="STRING" id="1219077.VAZ01S_015_00040"/>
<accession>U3ALV8</accession>
<proteinExistence type="predicted"/>
<sequence>MGRSYDQEIYLFGAFFEIKNKDGEKIVPDWHRQSDLTSKKELEQKIRSVPITP</sequence>
<dbReference type="AlphaFoldDB" id="U3ALV8"/>
<organism evidence="1 2">
    <name type="scientific">Vibrio azureus NBRC 104587</name>
    <dbReference type="NCBI Taxonomy" id="1219077"/>
    <lineage>
        <taxon>Bacteria</taxon>
        <taxon>Pseudomonadati</taxon>
        <taxon>Pseudomonadota</taxon>
        <taxon>Gammaproteobacteria</taxon>
        <taxon>Vibrionales</taxon>
        <taxon>Vibrionaceae</taxon>
        <taxon>Vibrio</taxon>
    </lineage>
</organism>
<dbReference type="EMBL" id="BATL01000015">
    <property type="protein sequence ID" value="GAD74760.1"/>
    <property type="molecule type" value="Genomic_DNA"/>
</dbReference>
<protein>
    <submittedName>
        <fullName evidence="1">Uncharacterized protein</fullName>
    </submittedName>
</protein>
<dbReference type="RefSeq" id="WP_021708540.1">
    <property type="nucleotide sequence ID" value="NZ_BAOB01000582.1"/>
</dbReference>
<dbReference type="Proteomes" id="UP000016567">
    <property type="component" value="Unassembled WGS sequence"/>
</dbReference>
<evidence type="ECO:0000313" key="1">
    <source>
        <dbReference type="EMBL" id="GAD74760.1"/>
    </source>
</evidence>
<keyword evidence="2" id="KW-1185">Reference proteome</keyword>
<gene>
    <name evidence="1" type="ORF">VAZ01S_015_00040</name>
</gene>
<name>U3ALV8_9VIBR</name>
<comment type="caution">
    <text evidence="1">The sequence shown here is derived from an EMBL/GenBank/DDBJ whole genome shotgun (WGS) entry which is preliminary data.</text>
</comment>